<feature type="compositionally biased region" description="Polar residues" evidence="1">
    <location>
        <begin position="175"/>
        <end position="188"/>
    </location>
</feature>
<feature type="compositionally biased region" description="Low complexity" evidence="1">
    <location>
        <begin position="162"/>
        <end position="174"/>
    </location>
</feature>
<evidence type="ECO:0000256" key="1">
    <source>
        <dbReference type="SAM" id="MobiDB-lite"/>
    </source>
</evidence>
<proteinExistence type="predicted"/>
<evidence type="ECO:0000313" key="3">
    <source>
        <dbReference type="Proteomes" id="UP000244855"/>
    </source>
</evidence>
<reference evidence="2 3" key="1">
    <citation type="journal article" date="2018" name="Sci. Rep.">
        <title>Comparative genomics provides insights into the lifestyle and reveals functional heterogeneity of dark septate endophytic fungi.</title>
        <authorList>
            <person name="Knapp D.G."/>
            <person name="Nemeth J.B."/>
            <person name="Barry K."/>
            <person name="Hainaut M."/>
            <person name="Henrissat B."/>
            <person name="Johnson J."/>
            <person name="Kuo A."/>
            <person name="Lim J.H.P."/>
            <person name="Lipzen A."/>
            <person name="Nolan M."/>
            <person name="Ohm R.A."/>
            <person name="Tamas L."/>
            <person name="Grigoriev I.V."/>
            <person name="Spatafora J.W."/>
            <person name="Nagy L.G."/>
            <person name="Kovacs G.M."/>
        </authorList>
    </citation>
    <scope>NUCLEOTIDE SEQUENCE [LARGE SCALE GENOMIC DNA]</scope>
    <source>
        <strain evidence="2 3">DSE2036</strain>
    </source>
</reference>
<dbReference type="Proteomes" id="UP000244855">
    <property type="component" value="Unassembled WGS sequence"/>
</dbReference>
<dbReference type="EMBL" id="KZ805517">
    <property type="protein sequence ID" value="PVH94863.1"/>
    <property type="molecule type" value="Genomic_DNA"/>
</dbReference>
<feature type="region of interest" description="Disordered" evidence="1">
    <location>
        <begin position="161"/>
        <end position="188"/>
    </location>
</feature>
<gene>
    <name evidence="2" type="ORF">DM02DRAFT_173901</name>
</gene>
<dbReference type="AlphaFoldDB" id="A0A2V1DBF1"/>
<sequence length="188" mass="21265">MVGGGEAGVGEEESVAGFPMWWWWWRRRREEGWDESGEWRVDGMGWDEMAAEKVGKGSRAPARARYSSVVCSRKQGWDDGEGWLLRRRRWKVRYGMRGKFQRELFFFFQCLVCLETGGGQKGSGSIGQGRAGRDRGPHESCYIFPECVAVARKAKPAFGVGQQQQQKSVSQSASPPRQVTTYLTTTLD</sequence>
<keyword evidence="3" id="KW-1185">Reference proteome</keyword>
<protein>
    <submittedName>
        <fullName evidence="2">Uncharacterized protein</fullName>
    </submittedName>
</protein>
<evidence type="ECO:0000313" key="2">
    <source>
        <dbReference type="EMBL" id="PVH94863.1"/>
    </source>
</evidence>
<organism evidence="2 3">
    <name type="scientific">Periconia macrospinosa</name>
    <dbReference type="NCBI Taxonomy" id="97972"/>
    <lineage>
        <taxon>Eukaryota</taxon>
        <taxon>Fungi</taxon>
        <taxon>Dikarya</taxon>
        <taxon>Ascomycota</taxon>
        <taxon>Pezizomycotina</taxon>
        <taxon>Dothideomycetes</taxon>
        <taxon>Pleosporomycetidae</taxon>
        <taxon>Pleosporales</taxon>
        <taxon>Massarineae</taxon>
        <taxon>Periconiaceae</taxon>
        <taxon>Periconia</taxon>
    </lineage>
</organism>
<name>A0A2V1DBF1_9PLEO</name>
<accession>A0A2V1DBF1</accession>